<dbReference type="Proteomes" id="UP000670092">
    <property type="component" value="Unassembled WGS sequence"/>
</dbReference>
<dbReference type="EMBL" id="JAEVHI010000004">
    <property type="protein sequence ID" value="KAG5293153.1"/>
    <property type="molecule type" value="Genomic_DNA"/>
</dbReference>
<evidence type="ECO:0000313" key="2">
    <source>
        <dbReference type="EMBL" id="KAG5293153.1"/>
    </source>
</evidence>
<keyword evidence="1" id="KW-1133">Transmembrane helix</keyword>
<name>A0A8H7YN93_AJECA</name>
<feature type="transmembrane region" description="Helical" evidence="1">
    <location>
        <begin position="96"/>
        <end position="114"/>
    </location>
</feature>
<feature type="transmembrane region" description="Helical" evidence="1">
    <location>
        <begin position="59"/>
        <end position="84"/>
    </location>
</feature>
<proteinExistence type="predicted"/>
<protein>
    <submittedName>
        <fullName evidence="2">Uncharacterized protein</fullName>
    </submittedName>
</protein>
<sequence>MVEGWGTVLARWGRRSCCCGSARLWPTRCALGVVGGFRSGMSGCWWGWTCLGFFLFRCIYFYFFFIFFCPFCPLGLLLLFRYFVGSGEGPLGCCGIYRPSHMGPGFFVIAWKVIHKQRGKLDVMIQRSPYCNGRHGFCCFFCSEGCHRHLPDMYEERVHPGVGTLTKL</sequence>
<organism evidence="2 3">
    <name type="scientific">Ajellomyces capsulatus</name>
    <name type="common">Darling's disease fungus</name>
    <name type="synonym">Histoplasma capsulatum</name>
    <dbReference type="NCBI Taxonomy" id="5037"/>
    <lineage>
        <taxon>Eukaryota</taxon>
        <taxon>Fungi</taxon>
        <taxon>Dikarya</taxon>
        <taxon>Ascomycota</taxon>
        <taxon>Pezizomycotina</taxon>
        <taxon>Eurotiomycetes</taxon>
        <taxon>Eurotiomycetidae</taxon>
        <taxon>Onygenales</taxon>
        <taxon>Ajellomycetaceae</taxon>
        <taxon>Histoplasma</taxon>
    </lineage>
</organism>
<dbReference type="VEuPathDB" id="FungiDB:I7I52_04368"/>
<reference evidence="2 3" key="1">
    <citation type="submission" date="2021-01" db="EMBL/GenBank/DDBJ databases">
        <title>Chromosome-level genome assembly of a human fungal pathogen reveals clustering of transcriptionally co-regulated genes.</title>
        <authorList>
            <person name="Voorhies M."/>
            <person name="Cohen S."/>
            <person name="Shea T.P."/>
            <person name="Petrus S."/>
            <person name="Munoz J.F."/>
            <person name="Poplawski S."/>
            <person name="Goldman W.E."/>
            <person name="Michael T."/>
            <person name="Cuomo C.A."/>
            <person name="Sil A."/>
            <person name="Beyhan S."/>
        </authorList>
    </citation>
    <scope>NUCLEOTIDE SEQUENCE [LARGE SCALE GENOMIC DNA]</scope>
    <source>
        <strain evidence="2 3">G184AR</strain>
    </source>
</reference>
<evidence type="ECO:0000313" key="3">
    <source>
        <dbReference type="Proteomes" id="UP000670092"/>
    </source>
</evidence>
<evidence type="ECO:0000256" key="1">
    <source>
        <dbReference type="SAM" id="Phobius"/>
    </source>
</evidence>
<accession>A0A8H7YN93</accession>
<dbReference type="AlphaFoldDB" id="A0A8H7YN93"/>
<gene>
    <name evidence="2" type="ORF">I7I52_04368</name>
</gene>
<keyword evidence="1" id="KW-0472">Membrane</keyword>
<comment type="caution">
    <text evidence="2">The sequence shown here is derived from an EMBL/GenBank/DDBJ whole genome shotgun (WGS) entry which is preliminary data.</text>
</comment>
<keyword evidence="1" id="KW-0812">Transmembrane</keyword>